<keyword evidence="2" id="KW-1185">Reference proteome</keyword>
<dbReference type="EMBL" id="CAJVRM010000752">
    <property type="protein sequence ID" value="CAG8984152.1"/>
    <property type="molecule type" value="Genomic_DNA"/>
</dbReference>
<dbReference type="OrthoDB" id="4777915at2759"/>
<dbReference type="Proteomes" id="UP000701801">
    <property type="component" value="Unassembled WGS sequence"/>
</dbReference>
<reference evidence="1" key="1">
    <citation type="submission" date="2021-07" db="EMBL/GenBank/DDBJ databases">
        <authorList>
            <person name="Durling M."/>
        </authorList>
    </citation>
    <scope>NUCLEOTIDE SEQUENCE</scope>
</reference>
<evidence type="ECO:0000313" key="1">
    <source>
        <dbReference type="EMBL" id="CAG8984152.1"/>
    </source>
</evidence>
<comment type="caution">
    <text evidence="1">The sequence shown here is derived from an EMBL/GenBank/DDBJ whole genome shotgun (WGS) entry which is preliminary data.</text>
</comment>
<gene>
    <name evidence="1" type="ORF">HYALB_00008153</name>
</gene>
<accession>A0A9N9QE38</accession>
<dbReference type="AlphaFoldDB" id="A0A9N9QE38"/>
<evidence type="ECO:0000313" key="2">
    <source>
        <dbReference type="Proteomes" id="UP000701801"/>
    </source>
</evidence>
<organism evidence="1 2">
    <name type="scientific">Hymenoscyphus albidus</name>
    <dbReference type="NCBI Taxonomy" id="595503"/>
    <lineage>
        <taxon>Eukaryota</taxon>
        <taxon>Fungi</taxon>
        <taxon>Dikarya</taxon>
        <taxon>Ascomycota</taxon>
        <taxon>Pezizomycotina</taxon>
        <taxon>Leotiomycetes</taxon>
        <taxon>Helotiales</taxon>
        <taxon>Helotiaceae</taxon>
        <taxon>Hymenoscyphus</taxon>
    </lineage>
</organism>
<sequence>MSSPTPHLRELWLKATQTPDQVTDDERRTILRMVDRDTQVANALKISGLTPEELEKKLLTQPESLTEQECNLIQNGYHIWTDQEKSAHSTFRWHIDDQMAYIPAFVAVQTPHIEVVIRAVSRWMTALGDERLKITQMKMKEDLETMHQPCKWVQKLIDHSEIWGFVILRDRATQYSEEFWKIFLDKLETAIYTTRRFIWREALVDANDTEELYRAFQETLQSNANTSPYIISNTFLLVTPEVISSFMDNDATHTSPPWIWAYEANGAPVPAPTEATYEENKYEGRLKVTASTIFTWFYAVRAQKKELYSMELFWKKAQQQPAKAWQVSAIKGRYHDPLVLLALGTHWPWWTCELDNE</sequence>
<protein>
    <submittedName>
        <fullName evidence="1">Uncharacterized protein</fullName>
    </submittedName>
</protein>
<name>A0A9N9QE38_9HELO</name>
<proteinExistence type="predicted"/>